<protein>
    <submittedName>
        <fullName evidence="1">Uncharacterized protein</fullName>
    </submittedName>
</protein>
<evidence type="ECO:0000313" key="2">
    <source>
        <dbReference type="Proteomes" id="UP000004949"/>
    </source>
</evidence>
<reference evidence="1 2" key="1">
    <citation type="submission" date="2011-10" db="EMBL/GenBank/DDBJ databases">
        <title>Genome sequence of Gluconobacter morbifer G707, isolated from Drosophila gut.</title>
        <authorList>
            <person name="Lee W.-J."/>
            <person name="Kim E.-K."/>
        </authorList>
    </citation>
    <scope>NUCLEOTIDE SEQUENCE [LARGE SCALE GENOMIC DNA]</scope>
    <source>
        <strain evidence="1 2">G707</strain>
    </source>
</reference>
<dbReference type="AlphaFoldDB" id="G6XF98"/>
<dbReference type="Proteomes" id="UP000004949">
    <property type="component" value="Unassembled WGS sequence"/>
</dbReference>
<dbReference type="STRING" id="1088869.GMO_01630"/>
<name>G6XF98_9PROT</name>
<proteinExistence type="predicted"/>
<accession>G6XF98</accession>
<dbReference type="EMBL" id="AGQV01000001">
    <property type="protein sequence ID" value="EHH68856.1"/>
    <property type="molecule type" value="Genomic_DNA"/>
</dbReference>
<gene>
    <name evidence="1" type="ORF">GMO_01630</name>
</gene>
<dbReference type="PATRIC" id="fig|1088869.3.peg.163"/>
<sequence length="100" mass="10734">MGRIGWKEWQRGAVLGGKVASSVAEVGYFPHGRLLAELWCGGCIFRYDMDHVGAASAHGDQKKLKAGRLPVRRVGRIRREGMGGCICQKTDGTGSGSGLF</sequence>
<keyword evidence="2" id="KW-1185">Reference proteome</keyword>
<organism evidence="1 2">
    <name type="scientific">Gluconobacter morbifer G707</name>
    <dbReference type="NCBI Taxonomy" id="1088869"/>
    <lineage>
        <taxon>Bacteria</taxon>
        <taxon>Pseudomonadati</taxon>
        <taxon>Pseudomonadota</taxon>
        <taxon>Alphaproteobacteria</taxon>
        <taxon>Acetobacterales</taxon>
        <taxon>Acetobacteraceae</taxon>
        <taxon>Gluconobacter</taxon>
    </lineage>
</organism>
<evidence type="ECO:0000313" key="1">
    <source>
        <dbReference type="EMBL" id="EHH68856.1"/>
    </source>
</evidence>
<comment type="caution">
    <text evidence="1">The sequence shown here is derived from an EMBL/GenBank/DDBJ whole genome shotgun (WGS) entry which is preliminary data.</text>
</comment>